<evidence type="ECO:0000313" key="9">
    <source>
        <dbReference type="EMBL" id="TQE96085.1"/>
    </source>
</evidence>
<dbReference type="PANTHER" id="PTHR43687:SF6">
    <property type="entry name" value="L-ASPARTATE SEMIALDEHYDE SULFURTRANSFERASE IRON-SULFUR SUBUNIT"/>
    <property type="match status" value="1"/>
</dbReference>
<keyword evidence="3" id="KW-0479">Metal-binding</keyword>
<evidence type="ECO:0000256" key="7">
    <source>
        <dbReference type="ARBA" id="ARBA00023014"/>
    </source>
</evidence>
<keyword evidence="2" id="KW-0004">4Fe-4S</keyword>
<dbReference type="EMBL" id="VIGC01000009">
    <property type="protein sequence ID" value="TQE96085.1"/>
    <property type="molecule type" value="Genomic_DNA"/>
</dbReference>
<dbReference type="InterPro" id="IPR017900">
    <property type="entry name" value="4Fe4S_Fe_S_CS"/>
</dbReference>
<dbReference type="PANTHER" id="PTHR43687">
    <property type="entry name" value="ADENYLYLSULFATE REDUCTASE, BETA SUBUNIT"/>
    <property type="match status" value="1"/>
</dbReference>
<sequence length="82" mass="8983">MPMSQDPLPQIDRDLCTGCRRCVEVCPTQALDQFLGKAYLRFPEACTYCTACEDLCPEGAIALPFLIVLAQPPGTGCFSKPR</sequence>
<keyword evidence="1" id="KW-0813">Transport</keyword>
<keyword evidence="10" id="KW-1185">Reference proteome</keyword>
<accession>A0A540VH41</accession>
<evidence type="ECO:0000256" key="3">
    <source>
        <dbReference type="ARBA" id="ARBA00022723"/>
    </source>
</evidence>
<feature type="domain" description="4Fe-4S ferredoxin-type" evidence="8">
    <location>
        <begin position="38"/>
        <end position="66"/>
    </location>
</feature>
<dbReference type="InterPro" id="IPR017896">
    <property type="entry name" value="4Fe4S_Fe-S-bd"/>
</dbReference>
<evidence type="ECO:0000256" key="1">
    <source>
        <dbReference type="ARBA" id="ARBA00022448"/>
    </source>
</evidence>
<evidence type="ECO:0000259" key="8">
    <source>
        <dbReference type="PROSITE" id="PS51379"/>
    </source>
</evidence>
<dbReference type="Gene3D" id="3.30.70.20">
    <property type="match status" value="1"/>
</dbReference>
<keyword evidence="4" id="KW-0677">Repeat</keyword>
<keyword evidence="5" id="KW-0249">Electron transport</keyword>
<keyword evidence="6" id="KW-0408">Iron</keyword>
<dbReference type="Proteomes" id="UP000317371">
    <property type="component" value="Unassembled WGS sequence"/>
</dbReference>
<reference evidence="9 10" key="1">
    <citation type="submission" date="2019-06" db="EMBL/GenBank/DDBJ databases">
        <title>Genome sequence of Litorilinea aerophila BAA-2444.</title>
        <authorList>
            <person name="Maclea K.S."/>
            <person name="Maurais E.G."/>
            <person name="Iannazzi L.C."/>
        </authorList>
    </citation>
    <scope>NUCLEOTIDE SEQUENCE [LARGE SCALE GENOMIC DNA]</scope>
    <source>
        <strain evidence="9 10">ATCC BAA-2444</strain>
    </source>
</reference>
<evidence type="ECO:0000256" key="2">
    <source>
        <dbReference type="ARBA" id="ARBA00022485"/>
    </source>
</evidence>
<dbReference type="PROSITE" id="PS00198">
    <property type="entry name" value="4FE4S_FER_1"/>
    <property type="match status" value="2"/>
</dbReference>
<evidence type="ECO:0000256" key="5">
    <source>
        <dbReference type="ARBA" id="ARBA00022982"/>
    </source>
</evidence>
<evidence type="ECO:0000256" key="6">
    <source>
        <dbReference type="ARBA" id="ARBA00023004"/>
    </source>
</evidence>
<dbReference type="GO" id="GO:0046872">
    <property type="term" value="F:metal ion binding"/>
    <property type="evidence" value="ECO:0007669"/>
    <property type="project" value="UniProtKB-KW"/>
</dbReference>
<dbReference type="AlphaFoldDB" id="A0A540VH41"/>
<dbReference type="PROSITE" id="PS51379">
    <property type="entry name" value="4FE4S_FER_2"/>
    <property type="match status" value="2"/>
</dbReference>
<dbReference type="InterPro" id="IPR050572">
    <property type="entry name" value="Fe-S_Ferredoxin"/>
</dbReference>
<gene>
    <name evidence="9" type="ORF">FKZ61_08310</name>
</gene>
<proteinExistence type="predicted"/>
<dbReference type="GO" id="GO:0051539">
    <property type="term" value="F:4 iron, 4 sulfur cluster binding"/>
    <property type="evidence" value="ECO:0007669"/>
    <property type="project" value="UniProtKB-KW"/>
</dbReference>
<dbReference type="Pfam" id="PF13187">
    <property type="entry name" value="Fer4_9"/>
    <property type="match status" value="1"/>
</dbReference>
<name>A0A540VH41_9CHLR</name>
<dbReference type="SUPFAM" id="SSF54862">
    <property type="entry name" value="4Fe-4S ferredoxins"/>
    <property type="match status" value="1"/>
</dbReference>
<organism evidence="9 10">
    <name type="scientific">Litorilinea aerophila</name>
    <dbReference type="NCBI Taxonomy" id="1204385"/>
    <lineage>
        <taxon>Bacteria</taxon>
        <taxon>Bacillati</taxon>
        <taxon>Chloroflexota</taxon>
        <taxon>Caldilineae</taxon>
        <taxon>Caldilineales</taxon>
        <taxon>Caldilineaceae</taxon>
        <taxon>Litorilinea</taxon>
    </lineage>
</organism>
<evidence type="ECO:0000313" key="10">
    <source>
        <dbReference type="Proteomes" id="UP000317371"/>
    </source>
</evidence>
<keyword evidence="7" id="KW-0411">Iron-sulfur</keyword>
<feature type="domain" description="4Fe-4S ferredoxin-type" evidence="8">
    <location>
        <begin position="7"/>
        <end position="37"/>
    </location>
</feature>
<protein>
    <submittedName>
        <fullName evidence="9">4Fe-4S dicluster domain-containing protein</fullName>
    </submittedName>
</protein>
<dbReference type="InParanoid" id="A0A540VH41"/>
<dbReference type="OrthoDB" id="9803192at2"/>
<comment type="caution">
    <text evidence="9">The sequence shown here is derived from an EMBL/GenBank/DDBJ whole genome shotgun (WGS) entry which is preliminary data.</text>
</comment>
<evidence type="ECO:0000256" key="4">
    <source>
        <dbReference type="ARBA" id="ARBA00022737"/>
    </source>
</evidence>